<dbReference type="PROSITE" id="PS51707">
    <property type="entry name" value="CYTH"/>
    <property type="match status" value="1"/>
</dbReference>
<evidence type="ECO:0000313" key="4">
    <source>
        <dbReference type="Proteomes" id="UP000093111"/>
    </source>
</evidence>
<dbReference type="RefSeq" id="WP_068954302.1">
    <property type="nucleotide sequence ID" value="NZ_LGLV01000007.1"/>
</dbReference>
<keyword evidence="4" id="KW-1185">Reference proteome</keyword>
<dbReference type="PANTHER" id="PTHR40114">
    <property type="entry name" value="SLR0698 PROTEIN"/>
    <property type="match status" value="1"/>
</dbReference>
<evidence type="ECO:0000256" key="1">
    <source>
        <dbReference type="PIRSR" id="PIRSR016487-1"/>
    </source>
</evidence>
<evidence type="ECO:0000313" key="3">
    <source>
        <dbReference type="EMBL" id="OBZ95252.1"/>
    </source>
</evidence>
<dbReference type="Gene3D" id="2.40.320.10">
    <property type="entry name" value="Hypothetical Protein Pfu-838710-001"/>
    <property type="match status" value="1"/>
</dbReference>
<comment type="caution">
    <text evidence="3">The sequence shown here is derived from an EMBL/GenBank/DDBJ whole genome shotgun (WGS) entry which is preliminary data.</text>
</comment>
<dbReference type="SUPFAM" id="SSF55154">
    <property type="entry name" value="CYTH-like phosphatases"/>
    <property type="match status" value="1"/>
</dbReference>
<dbReference type="CDD" id="cd07891">
    <property type="entry name" value="CYTH-like_CthTTM-like_1"/>
    <property type="match status" value="1"/>
</dbReference>
<protein>
    <submittedName>
        <fullName evidence="3">Adenylate cyclase</fullName>
    </submittedName>
</protein>
<feature type="domain" description="CYTH" evidence="2">
    <location>
        <begin position="2"/>
        <end position="152"/>
    </location>
</feature>
<feature type="active site" description="Proton acceptor" evidence="1">
    <location>
        <position position="30"/>
    </location>
</feature>
<sequence>MAKEIERKFLVASDEWRDGADTGTRLLQAYIVTMDDRSARVRLMDDTRARLTVKISNGSMTRDEFEYDIPLADAKELMSKAIGLTIEKTRYEVKHRGFIWEVDVYGGAHDGLVIAEVELSAEGDTPDLPSWLGAEVTGDPHYSNQYLSTSPLVSKADHELSYSPF</sequence>
<dbReference type="InterPro" id="IPR023577">
    <property type="entry name" value="CYTH_domain"/>
</dbReference>
<dbReference type="Pfam" id="PF01928">
    <property type="entry name" value="CYTH"/>
    <property type="match status" value="1"/>
</dbReference>
<dbReference type="EMBL" id="LGLV01000007">
    <property type="protein sequence ID" value="OBZ95252.1"/>
    <property type="molecule type" value="Genomic_DNA"/>
</dbReference>
<dbReference type="InterPro" id="IPR033469">
    <property type="entry name" value="CYTH-like_dom_sf"/>
</dbReference>
<dbReference type="STRING" id="1612624.ADU59_11715"/>
<dbReference type="AlphaFoldDB" id="A0A1C7P1V5"/>
<evidence type="ECO:0000259" key="2">
    <source>
        <dbReference type="PROSITE" id="PS51707"/>
    </source>
</evidence>
<reference evidence="3 4" key="1">
    <citation type="journal article" date="2016" name="Syst. Appl. Microbiol.">
        <title>Pararhizobium polonicum sp. nov. isolated from tumors on stone fruit rootstocks.</title>
        <authorList>
            <person name="Pulawska J."/>
            <person name="Kuzmanovic N."/>
            <person name="Willems A."/>
            <person name="Pothier J.F."/>
        </authorList>
    </citation>
    <scope>NUCLEOTIDE SEQUENCE [LARGE SCALE GENOMIC DNA]</scope>
    <source>
        <strain evidence="3 4">F5.1</strain>
    </source>
</reference>
<dbReference type="PIRSF" id="PIRSF016487">
    <property type="entry name" value="CYTH_UCP016487"/>
    <property type="match status" value="1"/>
</dbReference>
<gene>
    <name evidence="3" type="ORF">ADU59_11715</name>
</gene>
<organism evidence="3 4">
    <name type="scientific">Pararhizobium polonicum</name>
    <dbReference type="NCBI Taxonomy" id="1612624"/>
    <lineage>
        <taxon>Bacteria</taxon>
        <taxon>Pseudomonadati</taxon>
        <taxon>Pseudomonadota</taxon>
        <taxon>Alphaproteobacteria</taxon>
        <taxon>Hyphomicrobiales</taxon>
        <taxon>Rhizobiaceae</taxon>
        <taxon>Rhizobium/Agrobacterium group</taxon>
        <taxon>Pararhizobium</taxon>
    </lineage>
</organism>
<proteinExistence type="predicted"/>
<dbReference type="Proteomes" id="UP000093111">
    <property type="component" value="Unassembled WGS sequence"/>
</dbReference>
<dbReference type="PANTHER" id="PTHR40114:SF1">
    <property type="entry name" value="SLR0698 PROTEIN"/>
    <property type="match status" value="1"/>
</dbReference>
<name>A0A1C7P1V5_9HYPH</name>
<dbReference type="SMART" id="SM01118">
    <property type="entry name" value="CYTH"/>
    <property type="match status" value="1"/>
</dbReference>
<dbReference type="InterPro" id="IPR012042">
    <property type="entry name" value="NeuTTM/CthTTM-like"/>
</dbReference>
<dbReference type="PATRIC" id="fig|1612624.7.peg.4225"/>
<accession>A0A1C7P1V5</accession>
<dbReference type="OrthoDB" id="9805588at2"/>